<gene>
    <name evidence="1" type="ORF">D1006_39060</name>
</gene>
<protein>
    <recommendedName>
        <fullName evidence="3">Abortive infection protein-like C-terminal domain-containing protein</fullName>
    </recommendedName>
</protein>
<organism evidence="1 2">
    <name type="scientific">Burkholderia stabilis</name>
    <dbReference type="NCBI Taxonomy" id="95485"/>
    <lineage>
        <taxon>Bacteria</taxon>
        <taxon>Pseudomonadati</taxon>
        <taxon>Pseudomonadota</taxon>
        <taxon>Betaproteobacteria</taxon>
        <taxon>Burkholderiales</taxon>
        <taxon>Burkholderiaceae</taxon>
        <taxon>Burkholderia</taxon>
        <taxon>Burkholderia cepacia complex</taxon>
    </lineage>
</organism>
<comment type="caution">
    <text evidence="1">The sequence shown here is derived from an EMBL/GenBank/DDBJ whole genome shotgun (WGS) entry which is preliminary data.</text>
</comment>
<evidence type="ECO:0000313" key="2">
    <source>
        <dbReference type="Proteomes" id="UP000289650"/>
    </source>
</evidence>
<evidence type="ECO:0000313" key="1">
    <source>
        <dbReference type="EMBL" id="RXV64380.1"/>
    </source>
</evidence>
<reference evidence="1 2" key="1">
    <citation type="submission" date="2018-08" db="EMBL/GenBank/DDBJ databases">
        <title>Mountain-cultivated ginseng endophyte, Burkholderia stabilis and its activity against ginseng root rot disease.</title>
        <authorList>
            <person name="Tapan Kumar M."/>
            <person name="Bae H."/>
            <person name="Shanmugam G."/>
            <person name="Jeon J."/>
        </authorList>
    </citation>
    <scope>NUCLEOTIDE SEQUENCE [LARGE SCALE GENOMIC DNA]</scope>
    <source>
        <strain evidence="1 2">EB159</strain>
    </source>
</reference>
<sequence>MDERVKALAAQGTRIAEKEAAQLAAAEELRDGLNAAFHNRDIYAVSTIVDIEMYDGDSWVYGRLRYFRKDLEVLYRTPDDDMADSQRPDARENGTWHIKQLKDCTPKWQATMLSTEMITSLLNDFSERLTTHEQQLDRSLSAFQNLPLFEATDVDSLPAPPRDDLIKAAQRFRDGDLSGAIAAACGAVDTVVDFVLRQPNPKPSFQEGCNRAFKEVLNVQSDLQELGWTESEAMMLADNFKRAMSAGAYVMQSLRSKMGDVHGTKPVLLPLAFDTLKWAEIMVRTLATREIER</sequence>
<name>A0A4Q2A707_9BURK</name>
<proteinExistence type="predicted"/>
<dbReference type="EMBL" id="QWEX01000004">
    <property type="protein sequence ID" value="RXV64380.1"/>
    <property type="molecule type" value="Genomic_DNA"/>
</dbReference>
<accession>A0A4Q2A707</accession>
<dbReference type="AlphaFoldDB" id="A0A4Q2A707"/>
<dbReference type="Proteomes" id="UP000289650">
    <property type="component" value="Unassembled WGS sequence"/>
</dbReference>
<evidence type="ECO:0008006" key="3">
    <source>
        <dbReference type="Google" id="ProtNLM"/>
    </source>
</evidence>